<name>A0A078H1Y8_BRANA</name>
<sequence>MLDCSFEAYQTPVVPGAYISPRGRSKKLMKKHRSKFEVLAQVAGKYSGDSKA</sequence>
<dbReference type="AlphaFoldDB" id="A0A078H1Y8"/>
<dbReference type="EMBL" id="LK032262">
    <property type="protein sequence ID" value="CDY30843.1"/>
    <property type="molecule type" value="Genomic_DNA"/>
</dbReference>
<gene>
    <name evidence="1" type="primary">BnaC04g26980D</name>
    <name evidence="1" type="ORF">GSBRNA2T00046311001</name>
</gene>
<dbReference type="PaxDb" id="3708-A0A078H1Y8"/>
<evidence type="ECO:0000313" key="2">
    <source>
        <dbReference type="Proteomes" id="UP000028999"/>
    </source>
</evidence>
<reference evidence="1 2" key="1">
    <citation type="journal article" date="2014" name="Science">
        <title>Plant genetics. Early allopolyploid evolution in the post-Neolithic Brassica napus oilseed genome.</title>
        <authorList>
            <person name="Chalhoub B."/>
            <person name="Denoeud F."/>
            <person name="Liu S."/>
            <person name="Parkin I.A."/>
            <person name="Tang H."/>
            <person name="Wang X."/>
            <person name="Chiquet J."/>
            <person name="Belcram H."/>
            <person name="Tong C."/>
            <person name="Samans B."/>
            <person name="Correa M."/>
            <person name="Da Silva C."/>
            <person name="Just J."/>
            <person name="Falentin C."/>
            <person name="Koh C.S."/>
            <person name="Le Clainche I."/>
            <person name="Bernard M."/>
            <person name="Bento P."/>
            <person name="Noel B."/>
            <person name="Labadie K."/>
            <person name="Alberti A."/>
            <person name="Charles M."/>
            <person name="Arnaud D."/>
            <person name="Guo H."/>
            <person name="Daviaud C."/>
            <person name="Alamery S."/>
            <person name="Jabbari K."/>
            <person name="Zhao M."/>
            <person name="Edger P.P."/>
            <person name="Chelaifa H."/>
            <person name="Tack D."/>
            <person name="Lassalle G."/>
            <person name="Mestiri I."/>
            <person name="Schnel N."/>
            <person name="Le Paslier M.C."/>
            <person name="Fan G."/>
            <person name="Renault V."/>
            <person name="Bayer P.E."/>
            <person name="Golicz A.A."/>
            <person name="Manoli S."/>
            <person name="Lee T.H."/>
            <person name="Thi V.H."/>
            <person name="Chalabi S."/>
            <person name="Hu Q."/>
            <person name="Fan C."/>
            <person name="Tollenaere R."/>
            <person name="Lu Y."/>
            <person name="Battail C."/>
            <person name="Shen J."/>
            <person name="Sidebottom C.H."/>
            <person name="Wang X."/>
            <person name="Canaguier A."/>
            <person name="Chauveau A."/>
            <person name="Berard A."/>
            <person name="Deniot G."/>
            <person name="Guan M."/>
            <person name="Liu Z."/>
            <person name="Sun F."/>
            <person name="Lim Y.P."/>
            <person name="Lyons E."/>
            <person name="Town C.D."/>
            <person name="Bancroft I."/>
            <person name="Wang X."/>
            <person name="Meng J."/>
            <person name="Ma J."/>
            <person name="Pires J.C."/>
            <person name="King G.J."/>
            <person name="Brunel D."/>
            <person name="Delourme R."/>
            <person name="Renard M."/>
            <person name="Aury J.M."/>
            <person name="Adams K.L."/>
            <person name="Batley J."/>
            <person name="Snowdon R.J."/>
            <person name="Tost J."/>
            <person name="Edwards D."/>
            <person name="Zhou Y."/>
            <person name="Hua W."/>
            <person name="Sharpe A.G."/>
            <person name="Paterson A.H."/>
            <person name="Guan C."/>
            <person name="Wincker P."/>
        </authorList>
    </citation>
    <scope>NUCLEOTIDE SEQUENCE [LARGE SCALE GENOMIC DNA]</scope>
    <source>
        <strain evidence="2">cv. Darmor-bzh</strain>
    </source>
</reference>
<protein>
    <submittedName>
        <fullName evidence="1">BnaC04g26980D protein</fullName>
    </submittedName>
</protein>
<organism evidence="1 2">
    <name type="scientific">Brassica napus</name>
    <name type="common">Rape</name>
    <dbReference type="NCBI Taxonomy" id="3708"/>
    <lineage>
        <taxon>Eukaryota</taxon>
        <taxon>Viridiplantae</taxon>
        <taxon>Streptophyta</taxon>
        <taxon>Embryophyta</taxon>
        <taxon>Tracheophyta</taxon>
        <taxon>Spermatophyta</taxon>
        <taxon>Magnoliopsida</taxon>
        <taxon>eudicotyledons</taxon>
        <taxon>Gunneridae</taxon>
        <taxon>Pentapetalae</taxon>
        <taxon>rosids</taxon>
        <taxon>malvids</taxon>
        <taxon>Brassicales</taxon>
        <taxon>Brassicaceae</taxon>
        <taxon>Brassiceae</taxon>
        <taxon>Brassica</taxon>
    </lineage>
</organism>
<dbReference type="Proteomes" id="UP000028999">
    <property type="component" value="Unassembled WGS sequence"/>
</dbReference>
<evidence type="ECO:0000313" key="1">
    <source>
        <dbReference type="EMBL" id="CDY30843.1"/>
    </source>
</evidence>
<keyword evidence="2" id="KW-1185">Reference proteome</keyword>
<accession>A0A078H1Y8</accession>
<proteinExistence type="predicted"/>
<dbReference type="STRING" id="3708.A0A078H1Y8"/>
<dbReference type="Gramene" id="CDY30843">
    <property type="protein sequence ID" value="CDY30843"/>
    <property type="gene ID" value="GSBRNA2T00046311001"/>
</dbReference>